<proteinExistence type="predicted"/>
<evidence type="ECO:0000313" key="3">
    <source>
        <dbReference type="Proteomes" id="UP000075636"/>
    </source>
</evidence>
<reference evidence="2 3" key="1">
    <citation type="submission" date="2015-06" db="EMBL/GenBank/DDBJ databases">
        <title>Improved classification and identification of acetic acid bacteria using matrix-assisted laser desorption/ionization time-of-flight mass spectrometry; Gluconobacter nephelii and Gluconobacter uchimurae are later heterotypic synonyms of Gluconobacter japonicus and Gluconobacter oxydans, respectively.</title>
        <authorList>
            <person name="Li L."/>
            <person name="Cleenwerck I."/>
            <person name="De Vuyst L."/>
            <person name="Vandamme P."/>
        </authorList>
    </citation>
    <scope>NUCLEOTIDE SEQUENCE [LARGE SCALE GENOMIC DNA]</scope>
    <source>
        <strain evidence="2 3">LMG 1768</strain>
    </source>
</reference>
<dbReference type="PATRIC" id="fig|318683.6.peg.3285"/>
<dbReference type="EMBL" id="LHZR01000067">
    <property type="protein sequence ID" value="KXV50822.1"/>
    <property type="molecule type" value="Genomic_DNA"/>
</dbReference>
<comment type="caution">
    <text evidence="2">The sequence shown here is derived from an EMBL/GenBank/DDBJ whole genome shotgun (WGS) entry which is preliminary data.</text>
</comment>
<accession>A0A149TNE3</accession>
<evidence type="ECO:0000313" key="2">
    <source>
        <dbReference type="EMBL" id="KXV50822.1"/>
    </source>
</evidence>
<feature type="region of interest" description="Disordered" evidence="1">
    <location>
        <begin position="283"/>
        <end position="307"/>
    </location>
</feature>
<feature type="compositionally biased region" description="Low complexity" evidence="1">
    <location>
        <begin position="230"/>
        <end position="239"/>
    </location>
</feature>
<dbReference type="Proteomes" id="UP000075636">
    <property type="component" value="Unassembled WGS sequence"/>
</dbReference>
<sequence length="546" mass="54293">MSGFSIKQGVTFQLCCIFKNSSGAAVSLVGCTVASQIRDPLSQLLATLSCVQPVGQQGVVNLYFSGSTRNWAAGRYFCDVLLTGADGVIRASQTFPVTVMPSITAPGSLPPDGVYNRLDVEVVDAGTVLGDGSGLDVTSGGKALTLAEWIAALSLNSSQGTGAQGVGIKSINVTQGSSVAGQPSTVTLTATLTDGTTTAPATFEAPAGSAGAAGAAGATGGTGPKGDPGDPGQAGATGPQGVGIASVAVSQGAVTPGQSSTVTLTATMTNGATAPGISFETPPGSPGAVGAKGDTGQTGPAGVPGSDADVTTANIKTALGYTPADGSKYLPLNPAAAASLPAIVAPADSNFGSTYSLALTDPNSNSIYLGCIAVSGVNWFGVYSPAGHSTGLRLADFLGNSAGIAGHSGGDGTTDVYTTWFGLDASYYEGGIRWINKDGTGKYWKISATELSSSSGWLALTAGSGDAKSWQSSPLVSFDPDNNRAQFTNEPVTTTAYTFATLPPSPVAWQRAVVTDKAIGSGAQGVMAMWNPNTKAWTGLGGEALT</sequence>
<feature type="region of interest" description="Disordered" evidence="1">
    <location>
        <begin position="199"/>
        <end position="241"/>
    </location>
</feature>
<organism evidence="2 3">
    <name type="scientific">Gluconobacter albidus</name>
    <dbReference type="NCBI Taxonomy" id="318683"/>
    <lineage>
        <taxon>Bacteria</taxon>
        <taxon>Pseudomonadati</taxon>
        <taxon>Pseudomonadota</taxon>
        <taxon>Alphaproteobacteria</taxon>
        <taxon>Acetobacterales</taxon>
        <taxon>Acetobacteraceae</taxon>
        <taxon>Gluconobacter</taxon>
    </lineage>
</organism>
<feature type="compositionally biased region" description="Gly residues" evidence="1">
    <location>
        <begin position="217"/>
        <end position="226"/>
    </location>
</feature>
<dbReference type="PROSITE" id="PS51257">
    <property type="entry name" value="PROKAR_LIPOPROTEIN"/>
    <property type="match status" value="1"/>
</dbReference>
<gene>
    <name evidence="2" type="ORF">AD945_01195</name>
</gene>
<dbReference type="AlphaFoldDB" id="A0A149TNE3"/>
<evidence type="ECO:0000256" key="1">
    <source>
        <dbReference type="SAM" id="MobiDB-lite"/>
    </source>
</evidence>
<dbReference type="RefSeq" id="WP_062105834.1">
    <property type="nucleotide sequence ID" value="NZ_LHZR01000067.1"/>
</dbReference>
<dbReference type="OrthoDB" id="7270495at2"/>
<feature type="compositionally biased region" description="Low complexity" evidence="1">
    <location>
        <begin position="199"/>
        <end position="216"/>
    </location>
</feature>
<protein>
    <submittedName>
        <fullName evidence="2">Uncharacterized protein</fullName>
    </submittedName>
</protein>
<name>A0A149TNE3_9PROT</name>